<dbReference type="EMBL" id="CP032228">
    <property type="protein sequence ID" value="QFI62650.1"/>
    <property type="molecule type" value="Genomic_DNA"/>
</dbReference>
<dbReference type="Proteomes" id="UP000325385">
    <property type="component" value="Chromosome"/>
</dbReference>
<name>A0A3T1CKN2_9SPHN</name>
<dbReference type="AlphaFoldDB" id="A0A3T1CKN2"/>
<dbReference type="Proteomes" id="UP000290057">
    <property type="component" value="Chromosome"/>
</dbReference>
<keyword evidence="3" id="KW-1185">Reference proteome</keyword>
<evidence type="ECO:0000313" key="1">
    <source>
        <dbReference type="EMBL" id="BBI21549.1"/>
    </source>
</evidence>
<reference evidence="4" key="1">
    <citation type="submission" date="2018-09" db="EMBL/GenBank/DDBJ databases">
        <title>Nocardia yunnanensis sp. nov., an actinomycete isolated from a soil sample.</title>
        <authorList>
            <person name="Zhang J."/>
        </authorList>
    </citation>
    <scope>NUCLEOTIDE SEQUENCE [LARGE SCALE GENOMIC DNA]</scope>
    <source>
        <strain evidence="4">21-3</strain>
    </source>
</reference>
<reference evidence="2" key="2">
    <citation type="submission" date="2018-09" db="EMBL/GenBank/DDBJ databases">
        <authorList>
            <person name="Zhang J."/>
        </authorList>
    </citation>
    <scope>NUCLEOTIDE SEQUENCE</scope>
    <source>
        <strain evidence="2">21-3</strain>
    </source>
</reference>
<organism evidence="1 3">
    <name type="scientific">Qipengyuania flava</name>
    <dbReference type="NCBI Taxonomy" id="192812"/>
    <lineage>
        <taxon>Bacteria</taxon>
        <taxon>Pseudomonadati</taxon>
        <taxon>Pseudomonadota</taxon>
        <taxon>Alphaproteobacteria</taxon>
        <taxon>Sphingomonadales</taxon>
        <taxon>Erythrobacteraceae</taxon>
        <taxon>Qipengyuania</taxon>
    </lineage>
</organism>
<gene>
    <name evidence="2" type="ORF">D0Y83_04705</name>
    <name evidence="1" type="ORF">EKJ_23960</name>
</gene>
<accession>A0A3T1CKN2</accession>
<protein>
    <submittedName>
        <fullName evidence="1">Uncharacterized protein</fullName>
    </submittedName>
</protein>
<reference evidence="1 3" key="3">
    <citation type="submission" date="2019-01" db="EMBL/GenBank/DDBJ databases">
        <title>Complete genome sequence of Erythrobacter flavus KJ5.</title>
        <authorList>
            <person name="Kanesaki Y."/>
            <person name="Brotosudarmo T."/>
            <person name="Moriuchi R."/>
            <person name="Awai K."/>
        </authorList>
    </citation>
    <scope>NUCLEOTIDE SEQUENCE [LARGE SCALE GENOMIC DNA]</scope>
    <source>
        <strain evidence="1 3">KJ5</strain>
    </source>
</reference>
<dbReference type="EMBL" id="AP019389">
    <property type="protein sequence ID" value="BBI21549.1"/>
    <property type="molecule type" value="Genomic_DNA"/>
</dbReference>
<sequence length="63" mass="7292">MSCQKRVELLLWVKILAKKAIMIDLRVNVAKCVLNPFSDVAAKQMLLGLRRFWSHCCDELNKC</sequence>
<evidence type="ECO:0000313" key="4">
    <source>
        <dbReference type="Proteomes" id="UP000325385"/>
    </source>
</evidence>
<evidence type="ECO:0000313" key="2">
    <source>
        <dbReference type="EMBL" id="QFI62650.1"/>
    </source>
</evidence>
<proteinExistence type="predicted"/>
<evidence type="ECO:0000313" key="3">
    <source>
        <dbReference type="Proteomes" id="UP000290057"/>
    </source>
</evidence>